<comment type="caution">
    <text evidence="1">The sequence shown here is derived from an EMBL/GenBank/DDBJ whole genome shotgun (WGS) entry which is preliminary data.</text>
</comment>
<feature type="non-terminal residue" evidence="1">
    <location>
        <position position="1"/>
    </location>
</feature>
<accession>X1E8I2</accession>
<dbReference type="AlphaFoldDB" id="X1E8I2"/>
<sequence length="220" mass="26162">YQRKPSAAETGVPFIVPRLYIRVDDQLEIPDQEFYLDERGWSPLNFPCELSEGDFTIRETAESYEIDIRGKKLILRHRATTEELGLDYVPTNWDENQLSRWLAPRIRQDDIRHEVILEYLRRTIHHLVDKRNISLPILVRHKFLLEKAITDKVKDLREMAYAKGYQETFFGAGATIESSFEYGFKFDPNNYPARWWYKGRFDFDKQYYPNVGELNSEGEE</sequence>
<proteinExistence type="predicted"/>
<organism evidence="1">
    <name type="scientific">marine sediment metagenome</name>
    <dbReference type="NCBI Taxonomy" id="412755"/>
    <lineage>
        <taxon>unclassified sequences</taxon>
        <taxon>metagenomes</taxon>
        <taxon>ecological metagenomes</taxon>
    </lineage>
</organism>
<protein>
    <submittedName>
        <fullName evidence="1">Uncharacterized protein</fullName>
    </submittedName>
</protein>
<feature type="non-terminal residue" evidence="1">
    <location>
        <position position="220"/>
    </location>
</feature>
<dbReference type="EMBL" id="BART01034005">
    <property type="protein sequence ID" value="GAH13454.1"/>
    <property type="molecule type" value="Genomic_DNA"/>
</dbReference>
<evidence type="ECO:0000313" key="1">
    <source>
        <dbReference type="EMBL" id="GAH13454.1"/>
    </source>
</evidence>
<gene>
    <name evidence="1" type="ORF">S01H4_58250</name>
</gene>
<name>X1E8I2_9ZZZZ</name>
<reference evidence="1" key="1">
    <citation type="journal article" date="2014" name="Front. Microbiol.">
        <title>High frequency of phylogenetically diverse reductive dehalogenase-homologous genes in deep subseafloor sedimentary metagenomes.</title>
        <authorList>
            <person name="Kawai M."/>
            <person name="Futagami T."/>
            <person name="Toyoda A."/>
            <person name="Takaki Y."/>
            <person name="Nishi S."/>
            <person name="Hori S."/>
            <person name="Arai W."/>
            <person name="Tsubouchi T."/>
            <person name="Morono Y."/>
            <person name="Uchiyama I."/>
            <person name="Ito T."/>
            <person name="Fujiyama A."/>
            <person name="Inagaki F."/>
            <person name="Takami H."/>
        </authorList>
    </citation>
    <scope>NUCLEOTIDE SEQUENCE</scope>
    <source>
        <strain evidence="1">Expedition CK06-06</strain>
    </source>
</reference>